<dbReference type="Pfam" id="PF00589">
    <property type="entry name" value="Phage_integrase"/>
    <property type="match status" value="1"/>
</dbReference>
<dbReference type="InterPro" id="IPR011010">
    <property type="entry name" value="DNA_brk_join_enz"/>
</dbReference>
<comment type="similarity">
    <text evidence="1">Belongs to the 'phage' integrase family.</text>
</comment>
<keyword evidence="7" id="KW-1185">Reference proteome</keyword>
<dbReference type="AlphaFoldDB" id="A0A290WU05"/>
<dbReference type="InterPro" id="IPR050808">
    <property type="entry name" value="Phage_Integrase"/>
</dbReference>
<organism evidence="6 7">
    <name type="scientific">Janthinobacterium svalbardensis</name>
    <dbReference type="NCBI Taxonomy" id="368607"/>
    <lineage>
        <taxon>Bacteria</taxon>
        <taxon>Pseudomonadati</taxon>
        <taxon>Pseudomonadota</taxon>
        <taxon>Betaproteobacteria</taxon>
        <taxon>Burkholderiales</taxon>
        <taxon>Oxalobacteraceae</taxon>
        <taxon>Janthinobacterium</taxon>
    </lineage>
</organism>
<sequence length="414" mass="46854">MTRRRNCRYDAVFLKTVPTGYRMAINTLTDADCRRATPNDGKLRKLFDGHGLMLAVLPSGNKVWRMAYRNDQGKQQTAVIGPYPLIGLKEARDRRDALRLKLIDGEDLKPKRKTSPSIALDAAIDTYWAGRTDISAGYKANALRALAMYVSPTLGAKTVREITKEDLMAALRPMDAAGLSVYVRRVRMWVGQVLDWSIQHGHCEENPASNINSKVAFSRKPREGFAALALAEVHPFMERLALEDEIQSVLACKLLALTWTRTDELRRMTWAEVEGDVWRIPGKRMKKGREHLVPLSVQALGLLAEMKLRSRGSIYVFPNDRGGSRPMSENSILYLIHRIGFKGKMTGHGWRKVGSTWANEHEYNSDHVEVQLAHKDGGVRGVYNSAEYLKQRRVMLQAFADWLLQEPDAGRLER</sequence>
<dbReference type="Pfam" id="PF13356">
    <property type="entry name" value="Arm-DNA-bind_3"/>
    <property type="match status" value="1"/>
</dbReference>
<dbReference type="InterPro" id="IPR010998">
    <property type="entry name" value="Integrase_recombinase_N"/>
</dbReference>
<dbReference type="PANTHER" id="PTHR30629">
    <property type="entry name" value="PROPHAGE INTEGRASE"/>
    <property type="match status" value="1"/>
</dbReference>
<proteinExistence type="inferred from homology"/>
<dbReference type="GO" id="GO:0015074">
    <property type="term" value="P:DNA integration"/>
    <property type="evidence" value="ECO:0007669"/>
    <property type="project" value="UniProtKB-KW"/>
</dbReference>
<reference evidence="6 7" key="1">
    <citation type="submission" date="2017-09" db="EMBL/GenBank/DDBJ databases">
        <title>Complete genome sequence of Janthinobacterium svalbardensis PAMC 27463.</title>
        <authorList>
            <person name="Cho Y.-J."/>
            <person name="Cho A."/>
            <person name="Kim O.-S."/>
            <person name="Lee J.-I."/>
        </authorList>
    </citation>
    <scope>NUCLEOTIDE SEQUENCE [LARGE SCALE GENOMIC DNA]</scope>
    <source>
        <strain evidence="6 7">PAMC 27463</strain>
    </source>
</reference>
<accession>A0A290WU05</accession>
<evidence type="ECO:0000259" key="5">
    <source>
        <dbReference type="PROSITE" id="PS51898"/>
    </source>
</evidence>
<dbReference type="InterPro" id="IPR013762">
    <property type="entry name" value="Integrase-like_cat_sf"/>
</dbReference>
<dbReference type="InterPro" id="IPR002104">
    <property type="entry name" value="Integrase_catalytic"/>
</dbReference>
<dbReference type="InterPro" id="IPR053876">
    <property type="entry name" value="Phage_int_M"/>
</dbReference>
<keyword evidence="3" id="KW-0238">DNA-binding</keyword>
<evidence type="ECO:0000256" key="4">
    <source>
        <dbReference type="ARBA" id="ARBA00023172"/>
    </source>
</evidence>
<evidence type="ECO:0000313" key="6">
    <source>
        <dbReference type="EMBL" id="ATD60389.1"/>
    </source>
</evidence>
<dbReference type="Gene3D" id="3.30.160.390">
    <property type="entry name" value="Integrase, DNA-binding domain"/>
    <property type="match status" value="1"/>
</dbReference>
<dbReference type="EMBL" id="CP023422">
    <property type="protein sequence ID" value="ATD60389.1"/>
    <property type="molecule type" value="Genomic_DNA"/>
</dbReference>
<dbReference type="Pfam" id="PF22022">
    <property type="entry name" value="Phage_int_M"/>
    <property type="match status" value="1"/>
</dbReference>
<dbReference type="Gene3D" id="1.10.150.130">
    <property type="match status" value="1"/>
</dbReference>
<name>A0A290WU05_9BURK</name>
<dbReference type="PANTHER" id="PTHR30629:SF2">
    <property type="entry name" value="PROPHAGE INTEGRASE INTS-RELATED"/>
    <property type="match status" value="1"/>
</dbReference>
<dbReference type="Gene3D" id="1.10.443.10">
    <property type="entry name" value="Intergrase catalytic core"/>
    <property type="match status" value="1"/>
</dbReference>
<evidence type="ECO:0000256" key="3">
    <source>
        <dbReference type="ARBA" id="ARBA00023125"/>
    </source>
</evidence>
<dbReference type="SUPFAM" id="SSF56349">
    <property type="entry name" value="DNA breaking-rejoining enzymes"/>
    <property type="match status" value="1"/>
</dbReference>
<dbReference type="GO" id="GO:0006310">
    <property type="term" value="P:DNA recombination"/>
    <property type="evidence" value="ECO:0007669"/>
    <property type="project" value="UniProtKB-KW"/>
</dbReference>
<dbReference type="GO" id="GO:0003677">
    <property type="term" value="F:DNA binding"/>
    <property type="evidence" value="ECO:0007669"/>
    <property type="project" value="UniProtKB-KW"/>
</dbReference>
<dbReference type="InterPro" id="IPR038488">
    <property type="entry name" value="Integrase_DNA-bd_sf"/>
</dbReference>
<dbReference type="Proteomes" id="UP000218437">
    <property type="component" value="Chromosome"/>
</dbReference>
<protein>
    <recommendedName>
        <fullName evidence="5">Tyr recombinase domain-containing protein</fullName>
    </recommendedName>
</protein>
<dbReference type="KEGG" id="jsv:CNX70_09510"/>
<evidence type="ECO:0000256" key="2">
    <source>
        <dbReference type="ARBA" id="ARBA00022908"/>
    </source>
</evidence>
<feature type="domain" description="Tyr recombinase" evidence="5">
    <location>
        <begin position="223"/>
        <end position="396"/>
    </location>
</feature>
<keyword evidence="4" id="KW-0233">DNA recombination</keyword>
<gene>
    <name evidence="6" type="ORF">CNX70_09510</name>
</gene>
<keyword evidence="2" id="KW-0229">DNA integration</keyword>
<dbReference type="PROSITE" id="PS51898">
    <property type="entry name" value="TYR_RECOMBINASE"/>
    <property type="match status" value="1"/>
</dbReference>
<evidence type="ECO:0000256" key="1">
    <source>
        <dbReference type="ARBA" id="ARBA00008857"/>
    </source>
</evidence>
<dbReference type="CDD" id="cd00801">
    <property type="entry name" value="INT_P4_C"/>
    <property type="match status" value="1"/>
</dbReference>
<dbReference type="InterPro" id="IPR025166">
    <property type="entry name" value="Integrase_DNA_bind_dom"/>
</dbReference>
<evidence type="ECO:0000313" key="7">
    <source>
        <dbReference type="Proteomes" id="UP000218437"/>
    </source>
</evidence>